<feature type="transmembrane region" description="Helical" evidence="1">
    <location>
        <begin position="66"/>
        <end position="88"/>
    </location>
</feature>
<dbReference type="Gene3D" id="3.20.20.450">
    <property type="entry name" value="EAL domain"/>
    <property type="match status" value="1"/>
</dbReference>
<feature type="transmembrane region" description="Helical" evidence="1">
    <location>
        <begin position="267"/>
        <end position="286"/>
    </location>
</feature>
<feature type="transmembrane region" description="Helical" evidence="1">
    <location>
        <begin position="170"/>
        <end position="189"/>
    </location>
</feature>
<keyword evidence="1" id="KW-0812">Transmembrane</keyword>
<keyword evidence="1" id="KW-1133">Transmembrane helix</keyword>
<dbReference type="EMBL" id="LK021337">
    <property type="protein sequence ID" value="CDQ43548.1"/>
    <property type="molecule type" value="Genomic_DNA"/>
</dbReference>
<feature type="transmembrane region" description="Helical" evidence="1">
    <location>
        <begin position="131"/>
        <end position="150"/>
    </location>
</feature>
<dbReference type="CDD" id="cd01948">
    <property type="entry name" value="EAL"/>
    <property type="match status" value="1"/>
</dbReference>
<evidence type="ECO:0000259" key="2">
    <source>
        <dbReference type="PROSITE" id="PS50883"/>
    </source>
</evidence>
<dbReference type="InterPro" id="IPR043128">
    <property type="entry name" value="Rev_trsase/Diguanyl_cyclase"/>
</dbReference>
<dbReference type="InterPro" id="IPR001633">
    <property type="entry name" value="EAL_dom"/>
</dbReference>
<dbReference type="PROSITE" id="PS50883">
    <property type="entry name" value="EAL"/>
    <property type="match status" value="1"/>
</dbReference>
<feature type="transmembrane region" description="Helical" evidence="1">
    <location>
        <begin position="100"/>
        <end position="119"/>
    </location>
</feature>
<dbReference type="RefSeq" id="WP_036464660.1">
    <property type="nucleotide sequence ID" value="NZ_FMZG01000009.1"/>
</dbReference>
<dbReference type="SUPFAM" id="SSF55073">
    <property type="entry name" value="Nucleotide cyclase"/>
    <property type="match status" value="1"/>
</dbReference>
<proteinExistence type="predicted"/>
<dbReference type="SUPFAM" id="SSF141868">
    <property type="entry name" value="EAL domain-like"/>
    <property type="match status" value="1"/>
</dbReference>
<dbReference type="Proteomes" id="UP000028864">
    <property type="component" value="Unassembled WGS sequence"/>
</dbReference>
<feature type="transmembrane region" description="Helical" evidence="1">
    <location>
        <begin position="196"/>
        <end position="216"/>
    </location>
</feature>
<dbReference type="InterPro" id="IPR000160">
    <property type="entry name" value="GGDEF_dom"/>
</dbReference>
<evidence type="ECO:0000259" key="3">
    <source>
        <dbReference type="PROSITE" id="PS50887"/>
    </source>
</evidence>
<gene>
    <name evidence="4" type="ORF">BN1047_01416</name>
</gene>
<reference evidence="4" key="2">
    <citation type="submission" date="2015-09" db="EMBL/GenBank/DDBJ databases">
        <title>Draft genome sequence of Mycobacterium neoaurum DSM 44074.</title>
        <authorList>
            <person name="Croce O."/>
            <person name="Robert C."/>
            <person name="Raoult D."/>
            <person name="Drancourt M."/>
        </authorList>
    </citation>
    <scope>NUCLEOTIDE SEQUENCE</scope>
    <source>
        <strain evidence="4">DSM 44074</strain>
    </source>
</reference>
<dbReference type="SMART" id="SM00267">
    <property type="entry name" value="GGDEF"/>
    <property type="match status" value="1"/>
</dbReference>
<dbReference type="Pfam" id="PF00563">
    <property type="entry name" value="EAL"/>
    <property type="match status" value="1"/>
</dbReference>
<feature type="domain" description="EAL" evidence="2">
    <location>
        <begin position="515"/>
        <end position="769"/>
    </location>
</feature>
<dbReference type="InterPro" id="IPR052155">
    <property type="entry name" value="Biofilm_reg_signaling"/>
</dbReference>
<protein>
    <submittedName>
        <fullName evidence="4">Diguanylate cyclase domain-containing protein</fullName>
    </submittedName>
</protein>
<feature type="transmembrane region" description="Helical" evidence="1">
    <location>
        <begin position="7"/>
        <end position="28"/>
    </location>
</feature>
<dbReference type="InterPro" id="IPR035919">
    <property type="entry name" value="EAL_sf"/>
</dbReference>
<organism evidence="4 5">
    <name type="scientific">Mycolicibacterium neoaurum</name>
    <name type="common">Mycobacterium neoaurum</name>
    <dbReference type="NCBI Taxonomy" id="1795"/>
    <lineage>
        <taxon>Bacteria</taxon>
        <taxon>Bacillati</taxon>
        <taxon>Actinomycetota</taxon>
        <taxon>Actinomycetes</taxon>
        <taxon>Mycobacteriales</taxon>
        <taxon>Mycobacteriaceae</taxon>
        <taxon>Mycolicibacterium</taxon>
    </lineage>
</organism>
<dbReference type="PROSITE" id="PS50887">
    <property type="entry name" value="GGDEF"/>
    <property type="match status" value="1"/>
</dbReference>
<reference evidence="4" key="1">
    <citation type="submission" date="2014-05" db="EMBL/GenBank/DDBJ databases">
        <authorList>
            <person name="Urmite Genomes"/>
        </authorList>
    </citation>
    <scope>NUCLEOTIDE SEQUENCE</scope>
    <source>
        <strain evidence="4">DSM 44074</strain>
    </source>
</reference>
<evidence type="ECO:0000256" key="1">
    <source>
        <dbReference type="SAM" id="Phobius"/>
    </source>
</evidence>
<dbReference type="Gene3D" id="3.30.70.270">
    <property type="match status" value="1"/>
</dbReference>
<dbReference type="SMART" id="SM00052">
    <property type="entry name" value="EAL"/>
    <property type="match status" value="1"/>
</dbReference>
<dbReference type="CDD" id="cd01949">
    <property type="entry name" value="GGDEF"/>
    <property type="match status" value="1"/>
</dbReference>
<sequence>MPTSRTNFGYATGVAVYLLFVCWLILGWGGPQVTATVGSLGFVAFCAATCACTVAAAISGRGSIRLAWSAMTVGFLGWVLGSTVDAYYEVLLHQAPPFPSIADIGYLALPLSVVVVWLLRTTTDPLSMFRQLMDGLVIASALFVVVWVAVLDRLFTIGERSTVDAVLTAVYPISALTMVTLSMLVLTVVRPGRRQVLGLFTTGLAAIALGEVAELYVQIHDDVDATSVFPIISKVTGLLMVSAGAYMSAQDIRTPRRDDPRPSPMTIIWLPYAPMPFAVIAAVAHLWPDPDIRPVLLGSTILVISALIRQLTVLVENRRLLDEVAAHAFQDPLTGLANRLLFTDRLEQAVAGQRRGGRPTAVLSLDLDDFKLVNDNLGHHSGDELLRDIAGRLVACLPSGQTVARLGGDEFAVIIEDGSPSAEEVAAAVVHAFDEVFDLGGHEVYIRPSIGLAVASRTDDVPVGTEELLRQADIAMYVAKRSGIGGVQVYTAGMELADAGTRWEEDTAPTRMVPEITLLGQLRRVVDSGALRLAYQPQISLATGEMIGVEALVRWPHPELGVLTPNQFLPLIRRSGLMGAMTDLVVEQAARDAAAWHRLGGREIPVSVNLFAPSFDDATLPERIGAVLARHGLTPTSMTIEITEHYLLANVRQARNVIEQLRAAGFRVSIDDFGSGYATMSYLRDLPVDELKLDRHFVSPMLSNTRAAAIVHSIVALAHTLGITSVAEGVADADTAELLRGYGCAVAQGTYFGEAVYAEELPVTERGITGPAQEAPPSAV</sequence>
<feature type="transmembrane region" description="Helical" evidence="1">
    <location>
        <begin position="40"/>
        <end position="59"/>
    </location>
</feature>
<feature type="domain" description="GGDEF" evidence="3">
    <location>
        <begin position="358"/>
        <end position="492"/>
    </location>
</feature>
<dbReference type="PANTHER" id="PTHR44757">
    <property type="entry name" value="DIGUANYLATE CYCLASE DGCP"/>
    <property type="match status" value="1"/>
</dbReference>
<evidence type="ECO:0000313" key="5">
    <source>
        <dbReference type="Proteomes" id="UP000028864"/>
    </source>
</evidence>
<dbReference type="AlphaFoldDB" id="A0AAV2WHN9"/>
<evidence type="ECO:0000313" key="4">
    <source>
        <dbReference type="EMBL" id="CDQ43548.1"/>
    </source>
</evidence>
<dbReference type="Pfam" id="PF00990">
    <property type="entry name" value="GGDEF"/>
    <property type="match status" value="1"/>
</dbReference>
<dbReference type="NCBIfam" id="TIGR00254">
    <property type="entry name" value="GGDEF"/>
    <property type="match status" value="1"/>
</dbReference>
<feature type="transmembrane region" description="Helical" evidence="1">
    <location>
        <begin position="228"/>
        <end position="246"/>
    </location>
</feature>
<name>A0AAV2WHN9_MYCNE</name>
<accession>A0AAV2WHN9</accession>
<dbReference type="PANTHER" id="PTHR44757:SF2">
    <property type="entry name" value="BIOFILM ARCHITECTURE MAINTENANCE PROTEIN MBAA"/>
    <property type="match status" value="1"/>
</dbReference>
<keyword evidence="1" id="KW-0472">Membrane</keyword>
<dbReference type="InterPro" id="IPR029787">
    <property type="entry name" value="Nucleotide_cyclase"/>
</dbReference>